<dbReference type="EMBL" id="MFPU01000048">
    <property type="protein sequence ID" value="OGH69397.1"/>
    <property type="molecule type" value="Genomic_DNA"/>
</dbReference>
<name>A0A1F6MCK5_9BACT</name>
<organism evidence="1 2">
    <name type="scientific">Candidatus Magasanikbacteria bacterium RIFCSPHIGHO2_01_FULL_47_8</name>
    <dbReference type="NCBI Taxonomy" id="1798673"/>
    <lineage>
        <taxon>Bacteria</taxon>
        <taxon>Candidatus Magasanikiibacteriota</taxon>
    </lineage>
</organism>
<dbReference type="AlphaFoldDB" id="A0A1F6MCK5"/>
<reference evidence="1 2" key="1">
    <citation type="journal article" date="2016" name="Nat. Commun.">
        <title>Thousands of microbial genomes shed light on interconnected biogeochemical processes in an aquifer system.</title>
        <authorList>
            <person name="Anantharaman K."/>
            <person name="Brown C.T."/>
            <person name="Hug L.A."/>
            <person name="Sharon I."/>
            <person name="Castelle C.J."/>
            <person name="Probst A.J."/>
            <person name="Thomas B.C."/>
            <person name="Singh A."/>
            <person name="Wilkins M.J."/>
            <person name="Karaoz U."/>
            <person name="Brodie E.L."/>
            <person name="Williams K.H."/>
            <person name="Hubbard S.S."/>
            <person name="Banfield J.F."/>
        </authorList>
    </citation>
    <scope>NUCLEOTIDE SEQUENCE [LARGE SCALE GENOMIC DNA]</scope>
</reference>
<sequence length="102" mass="12021">MHQKLELVNMYSNRARAEAKVTLLELSEGQWKMAEINALTNRLEEEVGAQVSFCLQNPRFLLIAGDYEREVIAEILKDFGRSDFHYEKVQGYDNQRLPWRLF</sequence>
<protein>
    <submittedName>
        <fullName evidence="1">Uncharacterized protein</fullName>
    </submittedName>
</protein>
<evidence type="ECO:0000313" key="2">
    <source>
        <dbReference type="Proteomes" id="UP000177953"/>
    </source>
</evidence>
<comment type="caution">
    <text evidence="1">The sequence shown here is derived from an EMBL/GenBank/DDBJ whole genome shotgun (WGS) entry which is preliminary data.</text>
</comment>
<dbReference type="Proteomes" id="UP000177953">
    <property type="component" value="Unassembled WGS sequence"/>
</dbReference>
<accession>A0A1F6MCK5</accession>
<proteinExistence type="predicted"/>
<evidence type="ECO:0000313" key="1">
    <source>
        <dbReference type="EMBL" id="OGH69397.1"/>
    </source>
</evidence>
<gene>
    <name evidence="1" type="ORF">A2754_00280</name>
</gene>